<evidence type="ECO:0000256" key="1">
    <source>
        <dbReference type="SAM" id="Phobius"/>
    </source>
</evidence>
<keyword evidence="1" id="KW-0472">Membrane</keyword>
<dbReference type="AlphaFoldDB" id="A0A418WZ63"/>
<keyword evidence="1" id="KW-1133">Transmembrane helix</keyword>
<evidence type="ECO:0000313" key="2">
    <source>
        <dbReference type="EMBL" id="RJG05528.1"/>
    </source>
</evidence>
<feature type="transmembrane region" description="Helical" evidence="1">
    <location>
        <begin position="44"/>
        <end position="62"/>
    </location>
</feature>
<sequence length="64" mass="7217">MIAGLVVLLPRKIKLMKRIGTTDNTDILRLAKTGDSEALWLKRATWIFIVVGIIVLVPFRILSK</sequence>
<organism evidence="2 3">
    <name type="scientific">Noviherbaspirillum cavernae</name>
    <dbReference type="NCBI Taxonomy" id="2320862"/>
    <lineage>
        <taxon>Bacteria</taxon>
        <taxon>Pseudomonadati</taxon>
        <taxon>Pseudomonadota</taxon>
        <taxon>Betaproteobacteria</taxon>
        <taxon>Burkholderiales</taxon>
        <taxon>Oxalobacteraceae</taxon>
        <taxon>Noviherbaspirillum</taxon>
    </lineage>
</organism>
<gene>
    <name evidence="2" type="ORF">D3870_05420</name>
</gene>
<protein>
    <submittedName>
        <fullName evidence="2">Uncharacterized protein</fullName>
    </submittedName>
</protein>
<keyword evidence="3" id="KW-1185">Reference proteome</keyword>
<reference evidence="2 3" key="1">
    <citation type="submission" date="2018-09" db="EMBL/GenBank/DDBJ databases">
        <authorList>
            <person name="Zhu H."/>
        </authorList>
    </citation>
    <scope>NUCLEOTIDE SEQUENCE [LARGE SCALE GENOMIC DNA]</scope>
    <source>
        <strain evidence="2 3">K2R10-39</strain>
    </source>
</reference>
<proteinExistence type="predicted"/>
<dbReference type="EMBL" id="QYUN01000002">
    <property type="protein sequence ID" value="RJG05528.1"/>
    <property type="molecule type" value="Genomic_DNA"/>
</dbReference>
<accession>A0A418WZ63</accession>
<dbReference type="Proteomes" id="UP000285190">
    <property type="component" value="Unassembled WGS sequence"/>
</dbReference>
<comment type="caution">
    <text evidence="2">The sequence shown here is derived from an EMBL/GenBank/DDBJ whole genome shotgun (WGS) entry which is preliminary data.</text>
</comment>
<evidence type="ECO:0000313" key="3">
    <source>
        <dbReference type="Proteomes" id="UP000285190"/>
    </source>
</evidence>
<keyword evidence="1" id="KW-0812">Transmembrane</keyword>
<name>A0A418WZ63_9BURK</name>